<evidence type="ECO:0000256" key="7">
    <source>
        <dbReference type="ARBA" id="ARBA00023326"/>
    </source>
</evidence>
<dbReference type="KEGG" id="fri:FraEuI1c_6628"/>
<dbReference type="GO" id="GO:0005576">
    <property type="term" value="C:extracellular region"/>
    <property type="evidence" value="ECO:0007669"/>
    <property type="project" value="UniProtKB-SubCell"/>
</dbReference>
<evidence type="ECO:0000256" key="2">
    <source>
        <dbReference type="ARBA" id="ARBA00022525"/>
    </source>
</evidence>
<dbReference type="InterPro" id="IPR010126">
    <property type="entry name" value="Esterase_phb"/>
</dbReference>
<keyword evidence="10" id="KW-1185">Reference proteome</keyword>
<comment type="subcellular location">
    <subcellularLocation>
        <location evidence="1">Secreted</location>
    </subcellularLocation>
</comment>
<keyword evidence="5" id="KW-0378">Hydrolase</keyword>
<gene>
    <name evidence="9" type="ordered locus">FraEuI1c_6628</name>
</gene>
<dbReference type="RefSeq" id="WP_013427709.1">
    <property type="nucleotide sequence ID" value="NC_014666.1"/>
</dbReference>
<evidence type="ECO:0000256" key="4">
    <source>
        <dbReference type="ARBA" id="ARBA00022729"/>
    </source>
</evidence>
<dbReference type="OrthoDB" id="9767239at2"/>
<keyword evidence="7" id="KW-0624">Polysaccharide degradation</keyword>
<name>E3J9U5_PSEI1</name>
<keyword evidence="2" id="KW-0964">Secreted</keyword>
<feature type="region of interest" description="Disordered" evidence="8">
    <location>
        <begin position="293"/>
        <end position="313"/>
    </location>
</feature>
<proteinExistence type="predicted"/>
<evidence type="ECO:0000313" key="10">
    <source>
        <dbReference type="Proteomes" id="UP000002484"/>
    </source>
</evidence>
<dbReference type="InterPro" id="IPR029058">
    <property type="entry name" value="AB_hydrolase_fold"/>
</dbReference>
<dbReference type="PANTHER" id="PTHR38050:SF2">
    <property type="entry name" value="FERULOYL ESTERASE C-RELATED"/>
    <property type="match status" value="1"/>
</dbReference>
<dbReference type="GO" id="GO:0045493">
    <property type="term" value="P:xylan catabolic process"/>
    <property type="evidence" value="ECO:0007669"/>
    <property type="project" value="UniProtKB-KW"/>
</dbReference>
<dbReference type="AlphaFoldDB" id="E3J9U5"/>
<keyword evidence="3" id="KW-0858">Xylan degradation</keyword>
<dbReference type="PANTHER" id="PTHR38050">
    <property type="match status" value="1"/>
</dbReference>
<dbReference type="SUPFAM" id="SSF53474">
    <property type="entry name" value="alpha/beta-Hydrolases"/>
    <property type="match status" value="1"/>
</dbReference>
<sequence>MPPPVDVQSPRSRRPPRAALLTAVALLCVLAGCGSGGTPARGLTTTAASTTGPGCASSRPATGAQTLRYDGHDRAYLLSLPTGYDARRPYPLVLDFHGAGGTKEAQEANTLMARTGTARGFIVVTPDALGDPRKWNVFEAPAAADDVGFVHALVAELNQHLCVDPTRIYAAGHSNGSAFAATLVCQTPYVFAAVAMVSATTPAACPTGVAPATLAIAGTADPQVPYAGGTVRSTTTRIPAATAVVDSYATRYGCARPPHHDRPFPEVERLTYSGCADGAAVVLDTVSGGTHAWPGGPAANGDSPSAAGESQAGKSFPATAQILDFFASHSRTMR</sequence>
<evidence type="ECO:0000313" key="9">
    <source>
        <dbReference type="EMBL" id="ADP84598.1"/>
    </source>
</evidence>
<dbReference type="InterPro" id="IPR043595">
    <property type="entry name" value="FaeB/C/D"/>
</dbReference>
<evidence type="ECO:0000256" key="1">
    <source>
        <dbReference type="ARBA" id="ARBA00004613"/>
    </source>
</evidence>
<dbReference type="EMBL" id="CP002299">
    <property type="protein sequence ID" value="ADP84598.1"/>
    <property type="molecule type" value="Genomic_DNA"/>
</dbReference>
<protein>
    <submittedName>
        <fullName evidence="9">Putative esterase/lipase/thioesterase</fullName>
    </submittedName>
</protein>
<dbReference type="eggNOG" id="COG3509">
    <property type="taxonomic scope" value="Bacteria"/>
</dbReference>
<evidence type="ECO:0000256" key="3">
    <source>
        <dbReference type="ARBA" id="ARBA00022651"/>
    </source>
</evidence>
<dbReference type="Proteomes" id="UP000002484">
    <property type="component" value="Chromosome"/>
</dbReference>
<evidence type="ECO:0000256" key="5">
    <source>
        <dbReference type="ARBA" id="ARBA00022801"/>
    </source>
</evidence>
<evidence type="ECO:0000256" key="6">
    <source>
        <dbReference type="ARBA" id="ARBA00023277"/>
    </source>
</evidence>
<keyword evidence="4" id="KW-0732">Signal</keyword>
<reference evidence="9 10" key="1">
    <citation type="submission" date="2010-10" db="EMBL/GenBank/DDBJ databases">
        <title>Complete sequence of Frankia sp. EuI1c.</title>
        <authorList>
            <consortium name="US DOE Joint Genome Institute"/>
            <person name="Lucas S."/>
            <person name="Copeland A."/>
            <person name="Lapidus A."/>
            <person name="Cheng J.-F."/>
            <person name="Bruce D."/>
            <person name="Goodwin L."/>
            <person name="Pitluck S."/>
            <person name="Chertkov O."/>
            <person name="Detter J.C."/>
            <person name="Han C."/>
            <person name="Tapia R."/>
            <person name="Land M."/>
            <person name="Hauser L."/>
            <person name="Jeffries C."/>
            <person name="Kyrpides N."/>
            <person name="Ivanova N."/>
            <person name="Mikhailova N."/>
            <person name="Beauchemin N."/>
            <person name="Sen A."/>
            <person name="Sur S.A."/>
            <person name="Gtari M."/>
            <person name="Wall L."/>
            <person name="Tisa L."/>
            <person name="Woyke T."/>
        </authorList>
    </citation>
    <scope>NUCLEOTIDE SEQUENCE [LARGE SCALE GENOMIC DNA]</scope>
    <source>
        <strain evidence="10">DSM 45817 / CECT 9037 / EuI1c</strain>
    </source>
</reference>
<dbReference type="Gene3D" id="3.40.50.1820">
    <property type="entry name" value="alpha/beta hydrolase"/>
    <property type="match status" value="1"/>
</dbReference>
<dbReference type="STRING" id="298654.FraEuI1c_6628"/>
<accession>E3J9U5</accession>
<dbReference type="GO" id="GO:0030600">
    <property type="term" value="F:feruloyl esterase activity"/>
    <property type="evidence" value="ECO:0007669"/>
    <property type="project" value="InterPro"/>
</dbReference>
<dbReference type="InParanoid" id="E3J9U5"/>
<evidence type="ECO:0000256" key="8">
    <source>
        <dbReference type="SAM" id="MobiDB-lite"/>
    </source>
</evidence>
<organism evidence="9 10">
    <name type="scientific">Pseudofrankia inefficax (strain DSM 45817 / CECT 9037 / DDB 130130 / EuI1c)</name>
    <name type="common">Frankia inefficax</name>
    <dbReference type="NCBI Taxonomy" id="298654"/>
    <lineage>
        <taxon>Bacteria</taxon>
        <taxon>Bacillati</taxon>
        <taxon>Actinomycetota</taxon>
        <taxon>Actinomycetes</taxon>
        <taxon>Frankiales</taxon>
        <taxon>Frankiaceae</taxon>
        <taxon>Pseudofrankia</taxon>
    </lineage>
</organism>
<dbReference type="Pfam" id="PF10503">
    <property type="entry name" value="Esterase_PHB"/>
    <property type="match status" value="1"/>
</dbReference>
<dbReference type="HOGENOM" id="CLU_027551_4_1_11"/>
<keyword evidence="6" id="KW-0119">Carbohydrate metabolism</keyword>